<dbReference type="Gene3D" id="1.20.1270.60">
    <property type="entry name" value="Arfaptin homology (AH) domain/BAR domain"/>
    <property type="match status" value="1"/>
</dbReference>
<dbReference type="Pfam" id="PF20400">
    <property type="entry name" value="BAR_4"/>
    <property type="match status" value="1"/>
</dbReference>
<accession>A0A8S0XLM3</accession>
<keyword evidence="5" id="KW-1185">Reference proteome</keyword>
<dbReference type="SMART" id="SM00233">
    <property type="entry name" value="PH"/>
    <property type="match status" value="1"/>
</dbReference>
<dbReference type="InterPro" id="IPR046868">
    <property type="entry name" value="BAR_4"/>
</dbReference>
<dbReference type="InterPro" id="IPR027267">
    <property type="entry name" value="AH/BAR_dom_sf"/>
</dbReference>
<feature type="region of interest" description="Disordered" evidence="2">
    <location>
        <begin position="699"/>
        <end position="843"/>
    </location>
</feature>
<feature type="region of interest" description="Disordered" evidence="2">
    <location>
        <begin position="498"/>
        <end position="522"/>
    </location>
</feature>
<evidence type="ECO:0000256" key="1">
    <source>
        <dbReference type="ARBA" id="ARBA00022553"/>
    </source>
</evidence>
<feature type="compositionally biased region" description="Polar residues" evidence="2">
    <location>
        <begin position="565"/>
        <end position="581"/>
    </location>
</feature>
<feature type="compositionally biased region" description="Low complexity" evidence="2">
    <location>
        <begin position="725"/>
        <end position="758"/>
    </location>
</feature>
<gene>
    <name evidence="4" type="ORF">AAE3_LOCUS7902</name>
</gene>
<dbReference type="Gene3D" id="2.30.29.30">
    <property type="entry name" value="Pleckstrin-homology domain (PH domain)/Phosphotyrosine-binding domain (PTB)"/>
    <property type="match status" value="1"/>
</dbReference>
<feature type="compositionally biased region" description="Basic and acidic residues" evidence="2">
    <location>
        <begin position="632"/>
        <end position="648"/>
    </location>
</feature>
<dbReference type="EMBL" id="CACVBS010000050">
    <property type="protein sequence ID" value="CAA7265623.1"/>
    <property type="molecule type" value="Genomic_DNA"/>
</dbReference>
<feature type="compositionally biased region" description="Low complexity" evidence="2">
    <location>
        <begin position="362"/>
        <end position="376"/>
    </location>
</feature>
<keyword evidence="1" id="KW-0597">Phosphoprotein</keyword>
<dbReference type="Pfam" id="PF20399">
    <property type="entry name" value="PH_20"/>
    <property type="match status" value="1"/>
</dbReference>
<dbReference type="PANTHER" id="PTHR31941">
    <property type="entry name" value="CYTOSKELETAL SIGNALING PROTEIN SLM1"/>
    <property type="match status" value="1"/>
</dbReference>
<feature type="compositionally biased region" description="Acidic residues" evidence="2">
    <location>
        <begin position="713"/>
        <end position="723"/>
    </location>
</feature>
<evidence type="ECO:0000256" key="2">
    <source>
        <dbReference type="SAM" id="MobiDB-lite"/>
    </source>
</evidence>
<evidence type="ECO:0000259" key="3">
    <source>
        <dbReference type="PROSITE" id="PS50003"/>
    </source>
</evidence>
<dbReference type="OrthoDB" id="5598057at2759"/>
<dbReference type="PROSITE" id="PS50003">
    <property type="entry name" value="PH_DOMAIN"/>
    <property type="match status" value="1"/>
</dbReference>
<feature type="region of interest" description="Disordered" evidence="2">
    <location>
        <begin position="437"/>
        <end position="485"/>
    </location>
</feature>
<feature type="compositionally biased region" description="Acidic residues" evidence="2">
    <location>
        <begin position="438"/>
        <end position="472"/>
    </location>
</feature>
<evidence type="ECO:0000313" key="4">
    <source>
        <dbReference type="EMBL" id="CAA7265623.1"/>
    </source>
</evidence>
<sequence length="843" mass="90847">MSRNQSLIKKNIELQDLKPADVLIERFVAWKVIVKQLTSYFEGIADIENNTSRELTKLAGVIQVPFKAGNQFLGDGGLQDVYYDIRDRTRIIADQHADLGRTIDSSIVQHLQKLRAEIKAHIKNVQNDTGKLAATVAKERELSTRLVGELANNISTFKNTPMNLQARQDPYVANLAVSRQLQRQVLEENLLQKSIVMMQQNSAAFEEGIVRSIQSAWATFDEWQSRAATSTQSVFRSLAGHMAGLAPDREWIQFAARSDHLLDPETPLRDPEAINYPLKDDSSVSPVHTGHLERKKRFTRAWAEGYFVLTPAGFLHSFASSDPTQTHTPTFSLFLPSCTLGPPSPPSAKAHKFHIEGRKDGVGTTSSKSGSVRGMFGSLGGGKSGEGAKAWSFRARSREDMMEWWNDIRMLCARYLVASEMVDRTGPVEAAVRAVGYSEEDLEGEEEVDGEEEEGSSVEEEEEEEVDGEAEEVAPPGYTHPEKNYPVEIGPNGYAIEKKSPPGHHTSTNGTYGTTNGNMNNSNPSIRTSPPMNGAHNSAANAPMQPNMNYHASPTLHAGHHHHVQSQQASPVVESTHTPSPRHSLIREPGAGRVASPALRNGNGGAAGPTVDAGVDDEPPQGPGVRRRLSKRQMEKAPEGRVVDLGHDDGEEGSVVVDYTDEEEVEEDNIGLVHADGPSRMYAPPASNAANHNVNVGVNRNTSVTNVSAAVDTDSEVDDDEDMYVQPVEQPQPVKQPQPAAGTAAAAAHTSRTTSPRATPAPSPVPATATRVSPHVSPGASPAISPAAPSSKITPQADVAGYDVGEGAMEDEKGAKETKNAEAAEEHKAGGGLIASIGHAVWG</sequence>
<dbReference type="SUPFAM" id="SSF103657">
    <property type="entry name" value="BAR/IMD domain-like"/>
    <property type="match status" value="1"/>
</dbReference>
<dbReference type="InterPro" id="IPR001849">
    <property type="entry name" value="PH_domain"/>
</dbReference>
<dbReference type="InterPro" id="IPR043453">
    <property type="entry name" value="Slm1_PH"/>
</dbReference>
<comment type="caution">
    <text evidence="4">The sequence shown here is derived from an EMBL/GenBank/DDBJ whole genome shotgun (WGS) entry which is preliminary data.</text>
</comment>
<name>A0A8S0XLM3_CYCAE</name>
<feature type="compositionally biased region" description="Low complexity" evidence="2">
    <location>
        <begin position="766"/>
        <end position="791"/>
    </location>
</feature>
<proteinExistence type="predicted"/>
<dbReference type="PANTHER" id="PTHR31941:SF1">
    <property type="entry name" value="CYTOSKELETAL SIGNALING PROTEIN SLM1"/>
    <property type="match status" value="1"/>
</dbReference>
<dbReference type="InterPro" id="IPR011993">
    <property type="entry name" value="PH-like_dom_sf"/>
</dbReference>
<protein>
    <recommendedName>
        <fullName evidence="3">PH domain-containing protein</fullName>
    </recommendedName>
</protein>
<feature type="compositionally biased region" description="Low complexity" evidence="2">
    <location>
        <begin position="506"/>
        <end position="522"/>
    </location>
</feature>
<dbReference type="CDD" id="cd13311">
    <property type="entry name" value="PH_Slm1"/>
    <property type="match status" value="1"/>
</dbReference>
<feature type="compositionally biased region" description="Basic and acidic residues" evidence="2">
    <location>
        <begin position="810"/>
        <end position="829"/>
    </location>
</feature>
<dbReference type="SUPFAM" id="SSF50729">
    <property type="entry name" value="PH domain-like"/>
    <property type="match status" value="1"/>
</dbReference>
<dbReference type="Proteomes" id="UP000467700">
    <property type="component" value="Unassembled WGS sequence"/>
</dbReference>
<organism evidence="4 5">
    <name type="scientific">Cyclocybe aegerita</name>
    <name type="common">Black poplar mushroom</name>
    <name type="synonym">Agrocybe aegerita</name>
    <dbReference type="NCBI Taxonomy" id="1973307"/>
    <lineage>
        <taxon>Eukaryota</taxon>
        <taxon>Fungi</taxon>
        <taxon>Dikarya</taxon>
        <taxon>Basidiomycota</taxon>
        <taxon>Agaricomycotina</taxon>
        <taxon>Agaricomycetes</taxon>
        <taxon>Agaricomycetidae</taxon>
        <taxon>Agaricales</taxon>
        <taxon>Agaricineae</taxon>
        <taxon>Bolbitiaceae</taxon>
        <taxon>Cyclocybe</taxon>
    </lineage>
</organism>
<dbReference type="AlphaFoldDB" id="A0A8S0XLM3"/>
<dbReference type="InterPro" id="IPR046869">
    <property type="entry name" value="SLM1/RGC1-like_PH"/>
</dbReference>
<feature type="region of interest" description="Disordered" evidence="2">
    <location>
        <begin position="674"/>
        <end position="693"/>
    </location>
</feature>
<feature type="region of interest" description="Disordered" evidence="2">
    <location>
        <begin position="359"/>
        <end position="379"/>
    </location>
</feature>
<feature type="region of interest" description="Disordered" evidence="2">
    <location>
        <begin position="557"/>
        <end position="653"/>
    </location>
</feature>
<feature type="domain" description="PH" evidence="3">
    <location>
        <begin position="285"/>
        <end position="413"/>
    </location>
</feature>
<evidence type="ECO:0000313" key="5">
    <source>
        <dbReference type="Proteomes" id="UP000467700"/>
    </source>
</evidence>
<reference evidence="4 5" key="1">
    <citation type="submission" date="2020-01" db="EMBL/GenBank/DDBJ databases">
        <authorList>
            <person name="Gupta K D."/>
        </authorList>
    </citation>
    <scope>NUCLEOTIDE SEQUENCE [LARGE SCALE GENOMIC DNA]</scope>
</reference>